<comment type="caution">
    <text evidence="1">The sequence shown here is derived from an EMBL/GenBank/DDBJ whole genome shotgun (WGS) entry which is preliminary data.</text>
</comment>
<name>A0AAW1P300_9CHLO</name>
<dbReference type="Proteomes" id="UP001465755">
    <property type="component" value="Unassembled WGS sequence"/>
</dbReference>
<protein>
    <submittedName>
        <fullName evidence="1">Uncharacterized protein</fullName>
    </submittedName>
</protein>
<evidence type="ECO:0000313" key="2">
    <source>
        <dbReference type="Proteomes" id="UP001465755"/>
    </source>
</evidence>
<evidence type="ECO:0000313" key="1">
    <source>
        <dbReference type="EMBL" id="KAK9803702.1"/>
    </source>
</evidence>
<reference evidence="1 2" key="1">
    <citation type="journal article" date="2024" name="Nat. Commun.">
        <title>Phylogenomics reveals the evolutionary origins of lichenization in chlorophyte algae.</title>
        <authorList>
            <person name="Puginier C."/>
            <person name="Libourel C."/>
            <person name="Otte J."/>
            <person name="Skaloud P."/>
            <person name="Haon M."/>
            <person name="Grisel S."/>
            <person name="Petersen M."/>
            <person name="Berrin J.G."/>
            <person name="Delaux P.M."/>
            <person name="Dal Grande F."/>
            <person name="Keller J."/>
        </authorList>
    </citation>
    <scope>NUCLEOTIDE SEQUENCE [LARGE SCALE GENOMIC DNA]</scope>
    <source>
        <strain evidence="1 2">SAG 2036</strain>
    </source>
</reference>
<dbReference type="AlphaFoldDB" id="A0AAW1P300"/>
<accession>A0AAW1P300</accession>
<dbReference type="EMBL" id="JALJOQ010000057">
    <property type="protein sequence ID" value="KAK9803702.1"/>
    <property type="molecule type" value="Genomic_DNA"/>
</dbReference>
<sequence length="344" mass="38418">MANAKQVNAFYYPEEPSGFTRGMLVGFAEGSSRLVVARTLRKVLRYNVIEIATSKTLFSVEFLRQEWSTVAFSPSCRTVVLKTHDGAPPSKAAYGLMQTTTGDISHVMINPNRMFCAALKSASWCNDDQQLFQIKQLGRITYLLLYDVSAVRQHSSSELLLEDDVDEYNWVISAGLSMSPTGRFFVCTCSRAGSNIKKLAIFDMRVPYSLEEVMAHCRLDPGPLHFSGNDMTLCHVTAEGDCTIWNMSSFLCLRSMHLNESFEVPAAVMDAHKALLVCLNDDQLSMVYLPSFQTSQVNALHDHEALAYTWRTLLAPPQKLWSTPQYSLICAHATKVLFVGFAPV</sequence>
<proteinExistence type="predicted"/>
<dbReference type="SUPFAM" id="SSF50960">
    <property type="entry name" value="TolB, C-terminal domain"/>
    <property type="match status" value="1"/>
</dbReference>
<gene>
    <name evidence="1" type="ORF">WJX73_002998</name>
</gene>
<keyword evidence="2" id="KW-1185">Reference proteome</keyword>
<organism evidence="1 2">
    <name type="scientific">Symbiochloris irregularis</name>
    <dbReference type="NCBI Taxonomy" id="706552"/>
    <lineage>
        <taxon>Eukaryota</taxon>
        <taxon>Viridiplantae</taxon>
        <taxon>Chlorophyta</taxon>
        <taxon>core chlorophytes</taxon>
        <taxon>Trebouxiophyceae</taxon>
        <taxon>Trebouxiales</taxon>
        <taxon>Trebouxiaceae</taxon>
        <taxon>Symbiochloris</taxon>
    </lineage>
</organism>